<evidence type="ECO:0000313" key="1">
    <source>
        <dbReference type="EMBL" id="CEM19510.1"/>
    </source>
</evidence>
<proteinExistence type="predicted"/>
<evidence type="ECO:0000313" key="2">
    <source>
        <dbReference type="Proteomes" id="UP000041254"/>
    </source>
</evidence>
<reference evidence="1 2" key="1">
    <citation type="submission" date="2014-11" db="EMBL/GenBank/DDBJ databases">
        <authorList>
            <person name="Zhu J."/>
            <person name="Qi W."/>
            <person name="Song R."/>
        </authorList>
    </citation>
    <scope>NUCLEOTIDE SEQUENCE [LARGE SCALE GENOMIC DNA]</scope>
</reference>
<sequence length="222" mass="25827">MFYVALREDTGIPQAHQIDVLDERDIMKNFQDGVCRLVLEANKRLFKKRRRKTVESRAAFLHTLGSLLCHPSIRTIRREVLSFVVEKRILEDTDVHKDRKETLFRNMLTVRARRGAEVFDAAFELLHAFNPTVPILPLTVAFVQYVLHELSVAFLSEHYQAVRAFLKGQIVSSRTPISLCFEVATVVKKRFKEERDSLSDELGELLEWIKRCTAHYLQDVDE</sequence>
<dbReference type="EMBL" id="CDMY01000514">
    <property type="protein sequence ID" value="CEM19510.1"/>
    <property type="molecule type" value="Genomic_DNA"/>
</dbReference>
<dbReference type="InParanoid" id="A0A0G4FWD1"/>
<name>A0A0G4FWD1_VITBC</name>
<organism evidence="1 2">
    <name type="scientific">Vitrella brassicaformis (strain CCMP3155)</name>
    <dbReference type="NCBI Taxonomy" id="1169540"/>
    <lineage>
        <taxon>Eukaryota</taxon>
        <taxon>Sar</taxon>
        <taxon>Alveolata</taxon>
        <taxon>Colpodellida</taxon>
        <taxon>Vitrellaceae</taxon>
        <taxon>Vitrella</taxon>
    </lineage>
</organism>
<dbReference type="VEuPathDB" id="CryptoDB:Vbra_1750"/>
<dbReference type="AlphaFoldDB" id="A0A0G4FWD1"/>
<gene>
    <name evidence="1" type="ORF">Vbra_1750</name>
</gene>
<accession>A0A0G4FWD1</accession>
<dbReference type="Proteomes" id="UP000041254">
    <property type="component" value="Unassembled WGS sequence"/>
</dbReference>
<protein>
    <submittedName>
        <fullName evidence="1">Uncharacterized protein</fullName>
    </submittedName>
</protein>
<keyword evidence="2" id="KW-1185">Reference proteome</keyword>